<feature type="transmembrane region" description="Helical" evidence="1">
    <location>
        <begin position="20"/>
        <end position="44"/>
    </location>
</feature>
<dbReference type="EMBL" id="JACIJF010000001">
    <property type="protein sequence ID" value="MBB5709262.1"/>
    <property type="molecule type" value="Genomic_DNA"/>
</dbReference>
<evidence type="ECO:0000313" key="2">
    <source>
        <dbReference type="EMBL" id="MBB5709262.1"/>
    </source>
</evidence>
<keyword evidence="3" id="KW-1185">Reference proteome</keyword>
<keyword evidence="1" id="KW-1133">Transmembrane helix</keyword>
<dbReference type="Proteomes" id="UP000527143">
    <property type="component" value="Unassembled WGS sequence"/>
</dbReference>
<dbReference type="RefSeq" id="WP_184083807.1">
    <property type="nucleotide sequence ID" value="NZ_JACIJF010000001.1"/>
</dbReference>
<proteinExistence type="predicted"/>
<name>A0A840YNU2_9SPHN</name>
<protein>
    <submittedName>
        <fullName evidence="2">Uncharacterized protein</fullName>
    </submittedName>
</protein>
<keyword evidence="1" id="KW-0812">Transmembrane</keyword>
<reference evidence="2 3" key="1">
    <citation type="submission" date="2020-08" db="EMBL/GenBank/DDBJ databases">
        <title>Genomic Encyclopedia of Type Strains, Phase IV (KMG-IV): sequencing the most valuable type-strain genomes for metagenomic binning, comparative biology and taxonomic classification.</title>
        <authorList>
            <person name="Goeker M."/>
        </authorList>
    </citation>
    <scope>NUCLEOTIDE SEQUENCE [LARGE SCALE GENOMIC DNA]</scope>
    <source>
        <strain evidence="2 3">DSM 26736</strain>
    </source>
</reference>
<comment type="caution">
    <text evidence="2">The sequence shown here is derived from an EMBL/GenBank/DDBJ whole genome shotgun (WGS) entry which is preliminary data.</text>
</comment>
<sequence>MPSFPIPPELAEDHEARIHPVLTLLLVLAVSGLGWALIFAVLFLRTL</sequence>
<accession>A0A840YNU2</accession>
<dbReference type="AlphaFoldDB" id="A0A840YNU2"/>
<keyword evidence="1" id="KW-0472">Membrane</keyword>
<evidence type="ECO:0000313" key="3">
    <source>
        <dbReference type="Proteomes" id="UP000527143"/>
    </source>
</evidence>
<evidence type="ECO:0000256" key="1">
    <source>
        <dbReference type="SAM" id="Phobius"/>
    </source>
</evidence>
<organism evidence="2 3">
    <name type="scientific">Sphingomonas xinjiangensis</name>
    <dbReference type="NCBI Taxonomy" id="643568"/>
    <lineage>
        <taxon>Bacteria</taxon>
        <taxon>Pseudomonadati</taxon>
        <taxon>Pseudomonadota</taxon>
        <taxon>Alphaproteobacteria</taxon>
        <taxon>Sphingomonadales</taxon>
        <taxon>Sphingomonadaceae</taxon>
        <taxon>Sphingomonas</taxon>
    </lineage>
</organism>
<gene>
    <name evidence="2" type="ORF">FHT02_000468</name>
</gene>